<dbReference type="GO" id="GO:0009247">
    <property type="term" value="P:glycolipid biosynthetic process"/>
    <property type="evidence" value="ECO:0007669"/>
    <property type="project" value="TreeGrafter"/>
</dbReference>
<name>I6YZH2_MELRP</name>
<dbReference type="Pfam" id="PF01040">
    <property type="entry name" value="UbiA"/>
    <property type="match status" value="1"/>
</dbReference>
<feature type="transmembrane region" description="Helical" evidence="6">
    <location>
        <begin position="83"/>
        <end position="103"/>
    </location>
</feature>
<evidence type="ECO:0000256" key="4">
    <source>
        <dbReference type="ARBA" id="ARBA00022989"/>
    </source>
</evidence>
<organism evidence="7 8">
    <name type="scientific">Melioribacter roseus (strain DSM 23840 / JCM 17771 / VKM B-2668 / P3M-2)</name>
    <dbReference type="NCBI Taxonomy" id="1191523"/>
    <lineage>
        <taxon>Bacteria</taxon>
        <taxon>Pseudomonadati</taxon>
        <taxon>Ignavibacteriota</taxon>
        <taxon>Ignavibacteria</taxon>
        <taxon>Ignavibacteriales</taxon>
        <taxon>Melioribacteraceae</taxon>
        <taxon>Melioribacter</taxon>
    </lineage>
</organism>
<accession>I6YZH2</accession>
<keyword evidence="3 6" id="KW-0812">Transmembrane</keyword>
<dbReference type="HOGENOM" id="CLU_029423_0_1_10"/>
<proteinExistence type="predicted"/>
<keyword evidence="8" id="KW-1185">Reference proteome</keyword>
<gene>
    <name evidence="7" type="ordered locus">MROS_2722</name>
</gene>
<feature type="transmembrane region" description="Helical" evidence="6">
    <location>
        <begin position="267"/>
        <end position="289"/>
    </location>
</feature>
<keyword evidence="4 6" id="KW-1133">Transmembrane helix</keyword>
<dbReference type="GO" id="GO:0016765">
    <property type="term" value="F:transferase activity, transferring alkyl or aryl (other than methyl) groups"/>
    <property type="evidence" value="ECO:0007669"/>
    <property type="project" value="InterPro"/>
</dbReference>
<dbReference type="OrthoDB" id="9803632at2"/>
<dbReference type="AlphaFoldDB" id="I6YZH2"/>
<feature type="transmembrane region" description="Helical" evidence="6">
    <location>
        <begin position="39"/>
        <end position="62"/>
    </location>
</feature>
<dbReference type="PANTHER" id="PTHR11048:SF5">
    <property type="entry name" value="DECAPRENYL-PHOSPHATE PHOSPHORIBOSYLTRANSFERASE"/>
    <property type="match status" value="1"/>
</dbReference>
<keyword evidence="7" id="KW-0328">Glycosyltransferase</keyword>
<dbReference type="Proteomes" id="UP000009011">
    <property type="component" value="Chromosome"/>
</dbReference>
<dbReference type="GO" id="GO:0005886">
    <property type="term" value="C:plasma membrane"/>
    <property type="evidence" value="ECO:0007669"/>
    <property type="project" value="TreeGrafter"/>
</dbReference>
<dbReference type="EMBL" id="CP003557">
    <property type="protein sequence ID" value="AFN75952.1"/>
    <property type="molecule type" value="Genomic_DNA"/>
</dbReference>
<evidence type="ECO:0000313" key="7">
    <source>
        <dbReference type="EMBL" id="AFN75952.1"/>
    </source>
</evidence>
<comment type="subcellular location">
    <subcellularLocation>
        <location evidence="1">Membrane</location>
        <topology evidence="1">Multi-pass membrane protein</topology>
    </subcellularLocation>
</comment>
<reference evidence="7 8" key="1">
    <citation type="journal article" date="2013" name="PLoS ONE">
        <title>Genomic analysis of Melioribacter roseus, facultatively anaerobic organotrophic bacterium representing a novel deep lineage within Bacteriodetes/Chlorobi group.</title>
        <authorList>
            <person name="Kadnikov V.V."/>
            <person name="Mardanov A.V."/>
            <person name="Podosokorskaya O.A."/>
            <person name="Gavrilov S.N."/>
            <person name="Kublanov I.V."/>
            <person name="Beletsky A.V."/>
            <person name="Bonch-Osmolovskaya E.A."/>
            <person name="Ravin N.V."/>
        </authorList>
    </citation>
    <scope>NUCLEOTIDE SEQUENCE [LARGE SCALE GENOMIC DNA]</scope>
    <source>
        <strain evidence="8">JCM 17771 / P3M-2</strain>
    </source>
</reference>
<dbReference type="KEGG" id="mro:MROS_2722"/>
<dbReference type="CDD" id="cd13963">
    <property type="entry name" value="PT_UbiA_2"/>
    <property type="match status" value="1"/>
</dbReference>
<dbReference type="eggNOG" id="COG0382">
    <property type="taxonomic scope" value="Bacteria"/>
</dbReference>
<feature type="transmembrane region" description="Helical" evidence="6">
    <location>
        <begin position="198"/>
        <end position="223"/>
    </location>
</feature>
<evidence type="ECO:0000256" key="2">
    <source>
        <dbReference type="ARBA" id="ARBA00022475"/>
    </source>
</evidence>
<dbReference type="STRING" id="1191523.MROS_2722"/>
<dbReference type="InterPro" id="IPR044878">
    <property type="entry name" value="UbiA_sf"/>
</dbReference>
<evidence type="ECO:0000256" key="1">
    <source>
        <dbReference type="ARBA" id="ARBA00004141"/>
    </source>
</evidence>
<dbReference type="Gene3D" id="1.10.357.140">
    <property type="entry name" value="UbiA prenyltransferase"/>
    <property type="match status" value="1"/>
</dbReference>
<dbReference type="PANTHER" id="PTHR11048">
    <property type="entry name" value="PRENYLTRANSFERASES"/>
    <property type="match status" value="1"/>
</dbReference>
<protein>
    <submittedName>
        <fullName evidence="7">Phosphoribose diphosphate:decaprenyl-phosphate phosphoribosyltransferase</fullName>
    </submittedName>
</protein>
<dbReference type="InterPro" id="IPR000537">
    <property type="entry name" value="UbiA_prenyltransferase"/>
</dbReference>
<sequence length="290" mass="32988">MDKLGQYLRLIRVKSWIKNLFVFVPLIFSKNLFDPVSVSHSIMAFLAFSLASGFVYVINDYFDAEYDRLHPVKKYRPIAYGKVTGREAVIIAAALIILSIVILNEVSARFKYIIAAYIVINFLYTLYLKNLVILDVMIIAFGFLLRVAGGAVVINVELSGWLMLATIFIALFMAVIKRRVEYAAFENNSQKRKVLFDYSIELLNLLTAVSGGGIIISYALYSISEHTMREFDTEYLVYTVLFVIYGVFRYLYLAIKQNRGEDPAELVLSDIPTILNAILYILCVLLIIYG</sequence>
<dbReference type="NCBIfam" id="NF008977">
    <property type="entry name" value="PRK12324.1-2"/>
    <property type="match status" value="1"/>
</dbReference>
<keyword evidence="5 6" id="KW-0472">Membrane</keyword>
<keyword evidence="2" id="KW-1003">Cell membrane</keyword>
<evidence type="ECO:0000256" key="6">
    <source>
        <dbReference type="SAM" id="Phobius"/>
    </source>
</evidence>
<dbReference type="InterPro" id="IPR039653">
    <property type="entry name" value="Prenyltransferase"/>
</dbReference>
<evidence type="ECO:0000313" key="8">
    <source>
        <dbReference type="Proteomes" id="UP000009011"/>
    </source>
</evidence>
<keyword evidence="7" id="KW-0808">Transferase</keyword>
<feature type="transmembrane region" description="Helical" evidence="6">
    <location>
        <begin position="235"/>
        <end position="255"/>
    </location>
</feature>
<evidence type="ECO:0000256" key="3">
    <source>
        <dbReference type="ARBA" id="ARBA00022692"/>
    </source>
</evidence>
<dbReference type="RefSeq" id="WP_014857382.1">
    <property type="nucleotide sequence ID" value="NC_018178.1"/>
</dbReference>
<evidence type="ECO:0000256" key="5">
    <source>
        <dbReference type="ARBA" id="ARBA00023136"/>
    </source>
</evidence>
<feature type="transmembrane region" description="Helical" evidence="6">
    <location>
        <begin position="160"/>
        <end position="177"/>
    </location>
</feature>
<dbReference type="GO" id="GO:0016757">
    <property type="term" value="F:glycosyltransferase activity"/>
    <property type="evidence" value="ECO:0007669"/>
    <property type="project" value="UniProtKB-KW"/>
</dbReference>